<dbReference type="EMBL" id="FMZM01000001">
    <property type="protein sequence ID" value="SDC13612.1"/>
    <property type="molecule type" value="Genomic_DNA"/>
</dbReference>
<dbReference type="Proteomes" id="UP000199034">
    <property type="component" value="Unassembled WGS sequence"/>
</dbReference>
<dbReference type="GO" id="GO:0009307">
    <property type="term" value="P:DNA restriction-modification system"/>
    <property type="evidence" value="ECO:0007669"/>
    <property type="project" value="UniProtKB-KW"/>
</dbReference>
<dbReference type="PANTHER" id="PTHR10629:SF52">
    <property type="entry name" value="DNA (CYTOSINE-5)-METHYLTRANSFERASE 1"/>
    <property type="match status" value="1"/>
</dbReference>
<organism evidence="8 9">
    <name type="scientific">Nocardioides lianchengensis</name>
    <dbReference type="NCBI Taxonomy" id="1045774"/>
    <lineage>
        <taxon>Bacteria</taxon>
        <taxon>Bacillati</taxon>
        <taxon>Actinomycetota</taxon>
        <taxon>Actinomycetes</taxon>
        <taxon>Propionibacteriales</taxon>
        <taxon>Nocardioidaceae</taxon>
        <taxon>Nocardioides</taxon>
    </lineage>
</organism>
<dbReference type="GO" id="GO:0003677">
    <property type="term" value="F:DNA binding"/>
    <property type="evidence" value="ECO:0007669"/>
    <property type="project" value="TreeGrafter"/>
</dbReference>
<gene>
    <name evidence="8" type="ORF">SAMN05421872_101369</name>
</gene>
<name>A0A1G6J479_9ACTN</name>
<evidence type="ECO:0000256" key="7">
    <source>
        <dbReference type="RuleBase" id="RU000417"/>
    </source>
</evidence>
<evidence type="ECO:0000256" key="1">
    <source>
        <dbReference type="ARBA" id="ARBA00022603"/>
    </source>
</evidence>
<dbReference type="PROSITE" id="PS51679">
    <property type="entry name" value="SAM_MT_C5"/>
    <property type="match status" value="1"/>
</dbReference>
<dbReference type="NCBIfam" id="TIGR00675">
    <property type="entry name" value="dcm"/>
    <property type="match status" value="1"/>
</dbReference>
<dbReference type="EC" id="2.1.1.37" evidence="7"/>
<comment type="catalytic activity">
    <reaction evidence="7">
        <text>a 2'-deoxycytidine in DNA + S-adenosyl-L-methionine = a 5-methyl-2'-deoxycytidine in DNA + S-adenosyl-L-homocysteine + H(+)</text>
        <dbReference type="Rhea" id="RHEA:13681"/>
        <dbReference type="Rhea" id="RHEA-COMP:11369"/>
        <dbReference type="Rhea" id="RHEA-COMP:11370"/>
        <dbReference type="ChEBI" id="CHEBI:15378"/>
        <dbReference type="ChEBI" id="CHEBI:57856"/>
        <dbReference type="ChEBI" id="CHEBI:59789"/>
        <dbReference type="ChEBI" id="CHEBI:85452"/>
        <dbReference type="ChEBI" id="CHEBI:85454"/>
        <dbReference type="EC" id="2.1.1.37"/>
    </reaction>
</comment>
<comment type="similarity">
    <text evidence="5 6">Belongs to the class I-like SAM-binding methyltransferase superfamily. C5-methyltransferase family.</text>
</comment>
<dbReference type="STRING" id="1045774.SAMN05421872_101369"/>
<keyword evidence="4" id="KW-0680">Restriction system</keyword>
<evidence type="ECO:0000256" key="4">
    <source>
        <dbReference type="ARBA" id="ARBA00022747"/>
    </source>
</evidence>
<dbReference type="InterPro" id="IPR031303">
    <property type="entry name" value="C5_meth_CS"/>
</dbReference>
<keyword evidence="3 5" id="KW-0949">S-adenosyl-L-methionine</keyword>
<dbReference type="GO" id="GO:0003886">
    <property type="term" value="F:DNA (cytosine-5-)-methyltransferase activity"/>
    <property type="evidence" value="ECO:0007669"/>
    <property type="project" value="UniProtKB-EC"/>
</dbReference>
<accession>A0A1G6J479</accession>
<keyword evidence="2 5" id="KW-0808">Transferase</keyword>
<dbReference type="InterPro" id="IPR018117">
    <property type="entry name" value="C5_DNA_meth_AS"/>
</dbReference>
<evidence type="ECO:0000256" key="2">
    <source>
        <dbReference type="ARBA" id="ARBA00022679"/>
    </source>
</evidence>
<dbReference type="PROSITE" id="PS00095">
    <property type="entry name" value="C5_MTASE_2"/>
    <property type="match status" value="1"/>
</dbReference>
<evidence type="ECO:0000313" key="8">
    <source>
        <dbReference type="EMBL" id="SDC13612.1"/>
    </source>
</evidence>
<sequence length="368" mass="40268">MALQCVSVFSGAMGLDLGLESAGFDLRFAADNMPAAVKTARKNRPGLPFFAGDVAELAADDICRESGLAAGEVDLLAGGPPCQSFSTAGRRRGLDDADRGPLVFEFVRLVDELRPRAFLMENVKGLLSASERWRELPYNNNGVKIDDLHGSLFRSLMAAFKALGYTVDFREFNSADFGVPQTRQRVFVLGYRDGTPVSFPEPTHAKEAGLFSEPWRTLGDALDGLTEDDSPCAVFSERKLKYLKMVPEGGNWRDLPEEAQRESMGRAFYAKGGRSGYWRRLSRTRPSPTILTEPQNASTSLCHPTEARPLTVRECARVQTFPDDWEFVGSRADQYRLVGNAVPVGLAAAVGAHVREELDGEQNLAAAG</sequence>
<feature type="active site" evidence="5">
    <location>
        <position position="82"/>
    </location>
</feature>
<dbReference type="PRINTS" id="PR00105">
    <property type="entry name" value="C5METTRFRASE"/>
</dbReference>
<evidence type="ECO:0000256" key="3">
    <source>
        <dbReference type="ARBA" id="ARBA00022691"/>
    </source>
</evidence>
<dbReference type="GO" id="GO:0032259">
    <property type="term" value="P:methylation"/>
    <property type="evidence" value="ECO:0007669"/>
    <property type="project" value="UniProtKB-KW"/>
</dbReference>
<reference evidence="8 9" key="1">
    <citation type="submission" date="2016-10" db="EMBL/GenBank/DDBJ databases">
        <authorList>
            <person name="de Groot N.N."/>
        </authorList>
    </citation>
    <scope>NUCLEOTIDE SEQUENCE [LARGE SCALE GENOMIC DNA]</scope>
    <source>
        <strain evidence="8 9">CGMCC 4.6858</strain>
    </source>
</reference>
<dbReference type="AlphaFoldDB" id="A0A1G6J479"/>
<dbReference type="GO" id="GO:0044027">
    <property type="term" value="P:negative regulation of gene expression via chromosomal CpG island methylation"/>
    <property type="evidence" value="ECO:0007669"/>
    <property type="project" value="TreeGrafter"/>
</dbReference>
<evidence type="ECO:0000256" key="6">
    <source>
        <dbReference type="RuleBase" id="RU000416"/>
    </source>
</evidence>
<dbReference type="InterPro" id="IPR029063">
    <property type="entry name" value="SAM-dependent_MTases_sf"/>
</dbReference>
<dbReference type="Pfam" id="PF00145">
    <property type="entry name" value="DNA_methylase"/>
    <property type="match status" value="1"/>
</dbReference>
<dbReference type="Gene3D" id="3.90.120.10">
    <property type="entry name" value="DNA Methylase, subunit A, domain 2"/>
    <property type="match status" value="1"/>
</dbReference>
<dbReference type="InterPro" id="IPR001525">
    <property type="entry name" value="C5_MeTfrase"/>
</dbReference>
<dbReference type="PANTHER" id="PTHR10629">
    <property type="entry name" value="CYTOSINE-SPECIFIC METHYLTRANSFERASE"/>
    <property type="match status" value="1"/>
</dbReference>
<proteinExistence type="inferred from homology"/>
<protein>
    <recommendedName>
        <fullName evidence="7">Cytosine-specific methyltransferase</fullName>
        <ecNumber evidence="7">2.1.1.37</ecNumber>
    </recommendedName>
</protein>
<keyword evidence="1 5" id="KW-0489">Methyltransferase</keyword>
<evidence type="ECO:0000256" key="5">
    <source>
        <dbReference type="PROSITE-ProRule" id="PRU01016"/>
    </source>
</evidence>
<evidence type="ECO:0000313" key="9">
    <source>
        <dbReference type="Proteomes" id="UP000199034"/>
    </source>
</evidence>
<dbReference type="InterPro" id="IPR050390">
    <property type="entry name" value="C5-Methyltransferase"/>
</dbReference>
<dbReference type="SUPFAM" id="SSF53335">
    <property type="entry name" value="S-adenosyl-L-methionine-dependent methyltransferases"/>
    <property type="match status" value="1"/>
</dbReference>
<dbReference type="PROSITE" id="PS00094">
    <property type="entry name" value="C5_MTASE_1"/>
    <property type="match status" value="1"/>
</dbReference>
<dbReference type="Gene3D" id="3.40.50.150">
    <property type="entry name" value="Vaccinia Virus protein VP39"/>
    <property type="match status" value="1"/>
</dbReference>
<keyword evidence="9" id="KW-1185">Reference proteome</keyword>